<dbReference type="AlphaFoldDB" id="A0A6C0NTI6"/>
<reference evidence="1 2" key="1">
    <citation type="submission" date="2020-02" db="EMBL/GenBank/DDBJ databases">
        <title>Paenibacillus sp. nov., isolated from rhizosphere soil of tomato.</title>
        <authorList>
            <person name="Weon H.-Y."/>
            <person name="Lee S.A."/>
        </authorList>
    </citation>
    <scope>NUCLEOTIDE SEQUENCE [LARGE SCALE GENOMIC DNA]</scope>
    <source>
        <strain evidence="1 2">14171R-81</strain>
    </source>
</reference>
<dbReference type="EMBL" id="CP048286">
    <property type="protein sequence ID" value="QHW29514.1"/>
    <property type="molecule type" value="Genomic_DNA"/>
</dbReference>
<dbReference type="KEGG" id="prz:GZH47_00800"/>
<dbReference type="Proteomes" id="UP000479114">
    <property type="component" value="Chromosome"/>
</dbReference>
<sequence>MVLKDEVLKKANVLKQFEVYGYQVAYYLLEDETLAEQAAVRALCELFRDHDFFCKSPHIQKQKTKQVFIKYSLLAKESVG</sequence>
<evidence type="ECO:0000313" key="2">
    <source>
        <dbReference type="Proteomes" id="UP000479114"/>
    </source>
</evidence>
<organism evidence="1 2">
    <name type="scientific">Paenibacillus rhizovicinus</name>
    <dbReference type="NCBI Taxonomy" id="2704463"/>
    <lineage>
        <taxon>Bacteria</taxon>
        <taxon>Bacillati</taxon>
        <taxon>Bacillota</taxon>
        <taxon>Bacilli</taxon>
        <taxon>Bacillales</taxon>
        <taxon>Paenibacillaceae</taxon>
        <taxon>Paenibacillus</taxon>
    </lineage>
</organism>
<accession>A0A6C0NTI6</accession>
<protein>
    <submittedName>
        <fullName evidence="1">Uncharacterized protein</fullName>
    </submittedName>
</protein>
<proteinExistence type="predicted"/>
<dbReference type="RefSeq" id="WP_162638084.1">
    <property type="nucleotide sequence ID" value="NZ_CP048286.1"/>
</dbReference>
<evidence type="ECO:0000313" key="1">
    <source>
        <dbReference type="EMBL" id="QHW29514.1"/>
    </source>
</evidence>
<gene>
    <name evidence="1" type="ORF">GZH47_00800</name>
</gene>
<name>A0A6C0NTI6_9BACL</name>
<keyword evidence="2" id="KW-1185">Reference proteome</keyword>